<dbReference type="Gene3D" id="3.40.1190.20">
    <property type="match status" value="1"/>
</dbReference>
<feature type="domain" description="Carbohydrate kinase PfkB" evidence="12">
    <location>
        <begin position="2"/>
        <end position="274"/>
    </location>
</feature>
<evidence type="ECO:0000256" key="4">
    <source>
        <dbReference type="ARBA" id="ARBA00022679"/>
    </source>
</evidence>
<dbReference type="AlphaFoldDB" id="A0A6J7ACK5"/>
<dbReference type="InterPro" id="IPR011877">
    <property type="entry name" value="Ribokinase"/>
</dbReference>
<organism evidence="15">
    <name type="scientific">freshwater metagenome</name>
    <dbReference type="NCBI Taxonomy" id="449393"/>
    <lineage>
        <taxon>unclassified sequences</taxon>
        <taxon>metagenomes</taxon>
        <taxon>ecological metagenomes</taxon>
    </lineage>
</organism>
<dbReference type="PANTHER" id="PTHR10584">
    <property type="entry name" value="SUGAR KINASE"/>
    <property type="match status" value="1"/>
</dbReference>
<evidence type="ECO:0000313" key="14">
    <source>
        <dbReference type="EMBL" id="CAB4718475.1"/>
    </source>
</evidence>
<comment type="similarity">
    <text evidence="1">Belongs to the carbohydrate kinase PfkB family.</text>
</comment>
<dbReference type="PROSITE" id="PS00584">
    <property type="entry name" value="PFKB_KINASES_2"/>
    <property type="match status" value="1"/>
</dbReference>
<evidence type="ECO:0000256" key="2">
    <source>
        <dbReference type="ARBA" id="ARBA00012035"/>
    </source>
</evidence>
<dbReference type="InterPro" id="IPR002173">
    <property type="entry name" value="Carboh/pur_kinase_PfkB_CS"/>
</dbReference>
<protein>
    <recommendedName>
        <fullName evidence="3">Ribokinase</fullName>
        <ecNumber evidence="2">2.7.1.15</ecNumber>
    </recommendedName>
</protein>
<reference evidence="15" key="1">
    <citation type="submission" date="2020-05" db="EMBL/GenBank/DDBJ databases">
        <authorList>
            <person name="Chiriac C."/>
            <person name="Salcher M."/>
            <person name="Ghai R."/>
            <person name="Kavagutti S V."/>
        </authorList>
    </citation>
    <scope>NUCLEOTIDE SEQUENCE</scope>
</reference>
<keyword evidence="11" id="KW-0119">Carbohydrate metabolism</keyword>
<evidence type="ECO:0000256" key="6">
    <source>
        <dbReference type="ARBA" id="ARBA00022741"/>
    </source>
</evidence>
<keyword evidence="6" id="KW-0547">Nucleotide-binding</keyword>
<keyword evidence="5" id="KW-0479">Metal-binding</keyword>
<keyword evidence="9" id="KW-0460">Magnesium</keyword>
<dbReference type="CDD" id="cd01174">
    <property type="entry name" value="ribokinase"/>
    <property type="match status" value="1"/>
</dbReference>
<evidence type="ECO:0000313" key="13">
    <source>
        <dbReference type="EMBL" id="CAB4363758.1"/>
    </source>
</evidence>
<dbReference type="HAMAP" id="MF_01987">
    <property type="entry name" value="Ribokinase"/>
    <property type="match status" value="1"/>
</dbReference>
<keyword evidence="7" id="KW-0418">Kinase</keyword>
<evidence type="ECO:0000256" key="8">
    <source>
        <dbReference type="ARBA" id="ARBA00022840"/>
    </source>
</evidence>
<evidence type="ECO:0000256" key="11">
    <source>
        <dbReference type="ARBA" id="ARBA00023277"/>
    </source>
</evidence>
<dbReference type="InterPro" id="IPR029056">
    <property type="entry name" value="Ribokinase-like"/>
</dbReference>
<dbReference type="GO" id="GO:0006014">
    <property type="term" value="P:D-ribose metabolic process"/>
    <property type="evidence" value="ECO:0007669"/>
    <property type="project" value="InterPro"/>
</dbReference>
<dbReference type="EC" id="2.7.1.15" evidence="2"/>
<keyword evidence="10" id="KW-0630">Potassium</keyword>
<proteinExistence type="inferred from homology"/>
<dbReference type="EMBL" id="CAFAAV010000177">
    <property type="protein sequence ID" value="CAB4830318.1"/>
    <property type="molecule type" value="Genomic_DNA"/>
</dbReference>
<evidence type="ECO:0000256" key="5">
    <source>
        <dbReference type="ARBA" id="ARBA00022723"/>
    </source>
</evidence>
<dbReference type="SUPFAM" id="SSF53613">
    <property type="entry name" value="Ribokinase-like"/>
    <property type="match status" value="1"/>
</dbReference>
<keyword evidence="8" id="KW-0067">ATP-binding</keyword>
<dbReference type="InterPro" id="IPR011611">
    <property type="entry name" value="PfkB_dom"/>
</dbReference>
<evidence type="ECO:0000313" key="15">
    <source>
        <dbReference type="EMBL" id="CAB4830318.1"/>
    </source>
</evidence>
<dbReference type="EMBL" id="CAESGF010000007">
    <property type="protein sequence ID" value="CAB4363758.1"/>
    <property type="molecule type" value="Genomic_DNA"/>
</dbReference>
<evidence type="ECO:0000313" key="16">
    <source>
        <dbReference type="EMBL" id="CAB4931086.1"/>
    </source>
</evidence>
<dbReference type="PRINTS" id="PR00990">
    <property type="entry name" value="RIBOKINASE"/>
</dbReference>
<dbReference type="InterPro" id="IPR002139">
    <property type="entry name" value="Ribo/fructo_kinase"/>
</dbReference>
<dbReference type="GO" id="GO:0004747">
    <property type="term" value="F:ribokinase activity"/>
    <property type="evidence" value="ECO:0007669"/>
    <property type="project" value="UniProtKB-EC"/>
</dbReference>
<evidence type="ECO:0000256" key="10">
    <source>
        <dbReference type="ARBA" id="ARBA00022958"/>
    </source>
</evidence>
<dbReference type="GO" id="GO:0005829">
    <property type="term" value="C:cytosol"/>
    <property type="evidence" value="ECO:0007669"/>
    <property type="project" value="TreeGrafter"/>
</dbReference>
<sequence length="282" mass="27797">MFDVCVVGSANLDLVATVDRLPGPGETVSGTHYAEYPGGKGLNQAVAAARAGAATAFVGAIGDDSAGEILLQVMTADGIDAQHVQRISAPTGRALIGVSASGENLIIVVPGANAAVTGASLPPALVVLAQLEVPIEAVQHALTVARAAGALTVLNPAPARPLSEALLRVCDIVVPNEHEVELLGGAAHLLALGAKAVVVTRGGEGADLHTAEGVLHVPAFSVTPVDTTAAGDSFCGALAARLAAGDELPVALRFAAAAGALCTTAAGAVPSIPHRSAVDAIL</sequence>
<gene>
    <name evidence="14" type="ORF">UFOPK2656_01144</name>
    <name evidence="15" type="ORF">UFOPK3099_02018</name>
    <name evidence="16" type="ORF">UFOPK3651_01480</name>
    <name evidence="13" type="ORF">UFOPK4189_01533</name>
</gene>
<evidence type="ECO:0000256" key="3">
    <source>
        <dbReference type="ARBA" id="ARBA00016943"/>
    </source>
</evidence>
<name>A0A6J7ACK5_9ZZZZ</name>
<keyword evidence="4" id="KW-0808">Transferase</keyword>
<accession>A0A6J7ACK5</accession>
<dbReference type="PANTHER" id="PTHR10584:SF166">
    <property type="entry name" value="RIBOKINASE"/>
    <property type="match status" value="1"/>
</dbReference>
<evidence type="ECO:0000256" key="7">
    <source>
        <dbReference type="ARBA" id="ARBA00022777"/>
    </source>
</evidence>
<dbReference type="EMBL" id="CAEZYF010000005">
    <property type="protein sequence ID" value="CAB4718475.1"/>
    <property type="molecule type" value="Genomic_DNA"/>
</dbReference>
<evidence type="ECO:0000259" key="12">
    <source>
        <dbReference type="Pfam" id="PF00294"/>
    </source>
</evidence>
<dbReference type="GO" id="GO:0046872">
    <property type="term" value="F:metal ion binding"/>
    <property type="evidence" value="ECO:0007669"/>
    <property type="project" value="UniProtKB-KW"/>
</dbReference>
<dbReference type="EMBL" id="CAFBMT010000007">
    <property type="protein sequence ID" value="CAB4931086.1"/>
    <property type="molecule type" value="Genomic_DNA"/>
</dbReference>
<evidence type="ECO:0000256" key="1">
    <source>
        <dbReference type="ARBA" id="ARBA00010688"/>
    </source>
</evidence>
<dbReference type="Pfam" id="PF00294">
    <property type="entry name" value="PfkB"/>
    <property type="match status" value="1"/>
</dbReference>
<evidence type="ECO:0000256" key="9">
    <source>
        <dbReference type="ARBA" id="ARBA00022842"/>
    </source>
</evidence>
<dbReference type="GO" id="GO:0005524">
    <property type="term" value="F:ATP binding"/>
    <property type="evidence" value="ECO:0007669"/>
    <property type="project" value="UniProtKB-KW"/>
</dbReference>